<reference evidence="5" key="1">
    <citation type="journal article" date="2020" name="Nature">
        <title>Giant virus diversity and host interactions through global metagenomics.</title>
        <authorList>
            <person name="Schulz F."/>
            <person name="Roux S."/>
            <person name="Paez-Espino D."/>
            <person name="Jungbluth S."/>
            <person name="Walsh D.A."/>
            <person name="Denef V.J."/>
            <person name="McMahon K.D."/>
            <person name="Konstantinidis K.T."/>
            <person name="Eloe-Fadrosh E.A."/>
            <person name="Kyrpides N.C."/>
            <person name="Woyke T."/>
        </authorList>
    </citation>
    <scope>NUCLEOTIDE SEQUENCE</scope>
    <source>
        <strain evidence="5">GVMAG-M-3300023174-141</strain>
    </source>
</reference>
<dbReference type="SUPFAM" id="SSF49373">
    <property type="entry name" value="Invasin/intimin cell-adhesion fragments"/>
    <property type="match status" value="6"/>
</dbReference>
<dbReference type="InterPro" id="IPR050819">
    <property type="entry name" value="Tripeptidyl-peptidase_I"/>
</dbReference>
<accession>A0A6C0DEM9</accession>
<dbReference type="InterPro" id="IPR036852">
    <property type="entry name" value="Peptidase_S8/S53_dom_sf"/>
</dbReference>
<keyword evidence="3" id="KW-0720">Serine protease</keyword>
<dbReference type="GO" id="GO:0008240">
    <property type="term" value="F:tripeptidyl-peptidase activity"/>
    <property type="evidence" value="ECO:0007669"/>
    <property type="project" value="TreeGrafter"/>
</dbReference>
<organism evidence="5">
    <name type="scientific">viral metagenome</name>
    <dbReference type="NCBI Taxonomy" id="1070528"/>
    <lineage>
        <taxon>unclassified sequences</taxon>
        <taxon>metagenomes</taxon>
        <taxon>organismal metagenomes</taxon>
    </lineage>
</organism>
<evidence type="ECO:0000259" key="4">
    <source>
        <dbReference type="PROSITE" id="PS51695"/>
    </source>
</evidence>
<dbReference type="GO" id="GO:0004252">
    <property type="term" value="F:serine-type endopeptidase activity"/>
    <property type="evidence" value="ECO:0007669"/>
    <property type="project" value="InterPro"/>
</dbReference>
<dbReference type="PANTHER" id="PTHR14218">
    <property type="entry name" value="PROTEASE S8 TRIPEPTIDYL PEPTIDASE I CLN2"/>
    <property type="match status" value="1"/>
</dbReference>
<dbReference type="Gene3D" id="3.40.50.200">
    <property type="entry name" value="Peptidase S8/S53 domain"/>
    <property type="match status" value="1"/>
</dbReference>
<dbReference type="PANTHER" id="PTHR14218:SF15">
    <property type="entry name" value="TRIPEPTIDYL-PEPTIDASE 1"/>
    <property type="match status" value="1"/>
</dbReference>
<dbReference type="InterPro" id="IPR003343">
    <property type="entry name" value="Big_2"/>
</dbReference>
<evidence type="ECO:0000256" key="1">
    <source>
        <dbReference type="ARBA" id="ARBA00022670"/>
    </source>
</evidence>
<feature type="domain" description="Peptidase S53" evidence="4">
    <location>
        <begin position="73"/>
        <end position="427"/>
    </location>
</feature>
<dbReference type="EMBL" id="MN739587">
    <property type="protein sequence ID" value="QHT14644.1"/>
    <property type="molecule type" value="Genomic_DNA"/>
</dbReference>
<dbReference type="PROSITE" id="PS51695">
    <property type="entry name" value="SEDOLISIN"/>
    <property type="match status" value="1"/>
</dbReference>
<dbReference type="PROSITE" id="PS00138">
    <property type="entry name" value="SUBTILASE_SER"/>
    <property type="match status" value="1"/>
</dbReference>
<dbReference type="InterPro" id="IPR030400">
    <property type="entry name" value="Sedolisin_dom"/>
</dbReference>
<proteinExistence type="predicted"/>
<dbReference type="InterPro" id="IPR023828">
    <property type="entry name" value="Peptidase_S8_Ser-AS"/>
</dbReference>
<evidence type="ECO:0000256" key="2">
    <source>
        <dbReference type="ARBA" id="ARBA00022801"/>
    </source>
</evidence>
<dbReference type="CDD" id="cd04056">
    <property type="entry name" value="Peptidases_S53"/>
    <property type="match status" value="1"/>
</dbReference>
<dbReference type="Pfam" id="PF02368">
    <property type="entry name" value="Big_2"/>
    <property type="match status" value="6"/>
</dbReference>
<evidence type="ECO:0000256" key="3">
    <source>
        <dbReference type="ARBA" id="ARBA00022825"/>
    </source>
</evidence>
<dbReference type="InterPro" id="IPR008964">
    <property type="entry name" value="Invasin/intimin_cell_adhesion"/>
</dbReference>
<name>A0A6C0DEM9_9ZZZZ</name>
<dbReference type="SMART" id="SM00635">
    <property type="entry name" value="BID_2"/>
    <property type="match status" value="6"/>
</dbReference>
<dbReference type="Gene3D" id="2.60.40.1080">
    <property type="match status" value="6"/>
</dbReference>
<keyword evidence="2" id="KW-0378">Hydrolase</keyword>
<keyword evidence="1" id="KW-0645">Protease</keyword>
<sequence>MASILTTVDCCACAQEAGLKTFVVNDTTLDVFSSDVKCLEKWASANDITSPITPHQLRPHIVSYTDLLRPRSVGVPYFYMNHVRSIYDTPNPSTANVVIGVVSFGGGLYGTVDSNGVLTNGDVQTYWSSIGIPTQNHPRVIVVPINGATNSPNFNDGGSTIENTIDVETLGGMCPSANLTIILYISPNSLSQFANLLTYMYNTNITVAGVSYKPTIISCSWGAPEIYYGASLLSSINSIMTTITNAGISICTATGDYGSNNGVGGSGNYVDFPSSNPNSTAVGGTTLVCPNNVYDSQTVETTWSSGGGGISTSYSKPSYQSSLTVSGRSIPDVASLADPSTGVVFRINSNLYVIGGTSVAAPIVAGFLATINCRVFINPYLYRAPSNCFHDIISGSNGGYFAGAGYDSCTGKGSIHGTNLAAYLASEIAPTLIFTITVSPSTVSMAIAQTQQIRTTIIPSNVANNTLSWSSSNTRVATVSSSGLITSVAAGSAIITVQATDGSNVYNTVAVSVSPNPILIAGITLIPGSTTLAPGATAQITTAIAPSNATNKTLTWSSSNTSVATVNSSGLVTAVATGTANVLARSTDGTNRTGTCTITVAIAATSISLNQTTATMHPGNMLTLVATVLPSNATNKTVTWSSNSSNATVDGSGTITAVGLGSAVITARCGSFTATCVISITVAVSSVSVSPTSISIGTVSTRTITPTVFPSNAANKAVVWSSANPSIATVSSSGIVRGINTGSTTITVQTVDMARTATVAVSVVVSVQSVSLNSTSISLTRGSTFQSVATVLPANAANKAISWQSVIPSVATVSNTGLITAVGNGSTVITVSTQDGNKSASLMVRVSTAATSVSLNRTTLTLPRTGTFKLTSTVLPNTATTKTVSWSSNRTDIATVSSTGQVRGMATGTATITATTTDGGFTASCIITVL</sequence>
<dbReference type="AlphaFoldDB" id="A0A6C0DEM9"/>
<evidence type="ECO:0000313" key="5">
    <source>
        <dbReference type="EMBL" id="QHT14644.1"/>
    </source>
</evidence>
<dbReference type="GO" id="GO:0006508">
    <property type="term" value="P:proteolysis"/>
    <property type="evidence" value="ECO:0007669"/>
    <property type="project" value="UniProtKB-KW"/>
</dbReference>
<dbReference type="SUPFAM" id="SSF52743">
    <property type="entry name" value="Subtilisin-like"/>
    <property type="match status" value="1"/>
</dbReference>
<protein>
    <recommendedName>
        <fullName evidence="4">Peptidase S53 domain-containing protein</fullName>
    </recommendedName>
</protein>